<dbReference type="GO" id="GO:0008843">
    <property type="term" value="F:endochitinase activity"/>
    <property type="evidence" value="ECO:0007669"/>
    <property type="project" value="UniProtKB-EC"/>
</dbReference>
<feature type="disulfide bond" evidence="5">
    <location>
        <begin position="137"/>
        <end position="151"/>
    </location>
</feature>
<evidence type="ECO:0000256" key="6">
    <source>
        <dbReference type="SAM" id="SignalP"/>
    </source>
</evidence>
<comment type="caution">
    <text evidence="9">The sequence shown here is derived from an EMBL/GenBank/DDBJ whole genome shotgun (WGS) entry which is preliminary data.</text>
</comment>
<dbReference type="SUPFAM" id="SSF57016">
    <property type="entry name" value="Plant lectins/antimicrobial peptides"/>
    <property type="match status" value="1"/>
</dbReference>
<evidence type="ECO:0000256" key="2">
    <source>
        <dbReference type="ARBA" id="ARBA00012729"/>
    </source>
</evidence>
<dbReference type="PANTHER" id="PTHR47700">
    <property type="entry name" value="V CHITINASE, PUTATIVE (AFU_ORTHOLOGUE AFUA_6G13720)-RELATED"/>
    <property type="match status" value="1"/>
</dbReference>
<keyword evidence="5" id="KW-1015">Disulfide bond</keyword>
<sequence length="966" mass="106162">MFSSLTRAALSLLLLAPASLAIITHQGHAVSGEDALSQWLELQVPENETLAARDLIHGMSGWNPTSLLSKRQREENGDGALLCENGECVDHSCCGPDGICGYGPDFCGEGCQSNCDATAMCGKFSEGGDIACGLDLCCSWGGWCGTADVHCIGPNEWALCQEDYGKCEIVRPEKCGSGSGTASGRMIGYYQASNVRDRACNKISPSQIKTTGYTHLYFAFASINPGTYKITPWDDGDAELMREFTKLRGQGRNLQTWIAVGGWAFSEPDAATATTWADICADQSKRAIFIQSLIDFMVEYGFQGVDLDWEYPGTPERGGSRADIANFVTLVKEMREAFGTNYGISLTLAPDYWYLRYFDVAGLDPYVDHMGFMAYDLHGFWDADVDALGSIVRGQANINEIANNTLPLAYAGVDPAKIDIGIAWYGRGYTLSDPSCNTLGCPFSGPSRPGRCTNSAGVLSLVEIQQMIAAGEAKSNMLPEIGMKELVWDDQWIGYDDDETAALKRAFANDNCFGGLMAWSVDFNSGEGDSNDAPFTPDTDAGEELEPCFYSPTTLDQINNLDFRNELPTHCVAQYMTPVLHNMLQKALDRFQEILDDGYDGYFNTYAEYLVSESNSVVYSFLKEHGKEYFDCTVTKQVWCCTSCDHILEASCSDCIEDCNIESPWDDGSEYVELSKTCPPDTSGGNDWKQSIRWKLKEDKEDEWWAAITAETGAPKDDFVWSEYGRIRNTHLSASCAREFAYNGIEEMSEPCYYEGFWFDKPAVGDGFEESDVVNPKDAVEQALKNSTILLEPLATDSFEILEGVYEDSARDLVDAVLLPVLMIQESLTFMENVVEMAKEIEEAEKKTLILNLLSGFLFLLGGAGSTLASAGMQTIGRIAVYLSELGGTGMGIYGIINDPQSAPMSIFGFIMSGRSIRDVNNVANAAKIKRSTTYMELSEFSTYVARWSESVEGWNKAPKKYATCG</sequence>
<dbReference type="AlphaFoldDB" id="A0A9P9Y044"/>
<feature type="disulfide bond" evidence="5">
    <location>
        <begin position="132"/>
        <end position="144"/>
    </location>
</feature>
<dbReference type="GO" id="GO:0008061">
    <property type="term" value="F:chitin binding"/>
    <property type="evidence" value="ECO:0007669"/>
    <property type="project" value="UniProtKB-UniRule"/>
</dbReference>
<dbReference type="GeneID" id="75828991"/>
<dbReference type="InterPro" id="IPR011583">
    <property type="entry name" value="Chitinase_II/V-like_cat"/>
</dbReference>
<evidence type="ECO:0000256" key="3">
    <source>
        <dbReference type="ARBA" id="ARBA00022669"/>
    </source>
</evidence>
<dbReference type="InterPro" id="IPR001002">
    <property type="entry name" value="Chitin-bd_1"/>
</dbReference>
<dbReference type="CDD" id="cd00035">
    <property type="entry name" value="ChtBD1"/>
    <property type="match status" value="1"/>
</dbReference>
<dbReference type="SUPFAM" id="SSF51445">
    <property type="entry name" value="(Trans)glycosidases"/>
    <property type="match status" value="1"/>
</dbReference>
<dbReference type="InterPro" id="IPR029070">
    <property type="entry name" value="Chitinase_insertion_sf"/>
</dbReference>
<dbReference type="Gene3D" id="3.10.50.10">
    <property type="match status" value="1"/>
</dbReference>
<protein>
    <recommendedName>
        <fullName evidence="2">chitinase</fullName>
        <ecNumber evidence="2">3.2.1.14</ecNumber>
    </recommendedName>
</protein>
<feature type="disulfide bond" evidence="5">
    <location>
        <begin position="93"/>
        <end position="107"/>
    </location>
</feature>
<dbReference type="InterPro" id="IPR001223">
    <property type="entry name" value="Glyco_hydro18_cat"/>
</dbReference>
<accession>A0A9P9Y044</accession>
<dbReference type="GO" id="GO:0005975">
    <property type="term" value="P:carbohydrate metabolic process"/>
    <property type="evidence" value="ECO:0007669"/>
    <property type="project" value="InterPro"/>
</dbReference>
<dbReference type="SMART" id="SM00270">
    <property type="entry name" value="ChtBD1"/>
    <property type="match status" value="2"/>
</dbReference>
<comment type="caution">
    <text evidence="5">Lacks conserved residue(s) required for the propagation of feature annotation.</text>
</comment>
<dbReference type="SMART" id="SM00636">
    <property type="entry name" value="Glyco_18"/>
    <property type="match status" value="1"/>
</dbReference>
<organism evidence="9 10">
    <name type="scientific">Emericellopsis cladophorae</name>
    <dbReference type="NCBI Taxonomy" id="2686198"/>
    <lineage>
        <taxon>Eukaryota</taxon>
        <taxon>Fungi</taxon>
        <taxon>Dikarya</taxon>
        <taxon>Ascomycota</taxon>
        <taxon>Pezizomycotina</taxon>
        <taxon>Sordariomycetes</taxon>
        <taxon>Hypocreomycetidae</taxon>
        <taxon>Hypocreales</taxon>
        <taxon>Bionectriaceae</taxon>
        <taxon>Emericellopsis</taxon>
    </lineage>
</organism>
<dbReference type="EMBL" id="JAGIXG020000024">
    <property type="protein sequence ID" value="KAI6781123.1"/>
    <property type="molecule type" value="Genomic_DNA"/>
</dbReference>
<dbReference type="Gene3D" id="3.30.60.10">
    <property type="entry name" value="Endochitinase-like"/>
    <property type="match status" value="1"/>
</dbReference>
<keyword evidence="6" id="KW-0732">Signal</keyword>
<feature type="domain" description="Chitin-binding type-1" evidence="7">
    <location>
        <begin position="73"/>
        <end position="117"/>
    </location>
</feature>
<keyword evidence="4" id="KW-0843">Virulence</keyword>
<feature type="chain" id="PRO_5040194363" description="chitinase" evidence="6">
    <location>
        <begin position="22"/>
        <end position="966"/>
    </location>
</feature>
<dbReference type="RefSeq" id="XP_051361979.1">
    <property type="nucleotide sequence ID" value="XM_051506632.1"/>
</dbReference>
<evidence type="ECO:0000313" key="9">
    <source>
        <dbReference type="EMBL" id="KAI6781123.1"/>
    </source>
</evidence>
<dbReference type="OrthoDB" id="73875at2759"/>
<dbReference type="PROSITE" id="PS50941">
    <property type="entry name" value="CHIT_BIND_I_2"/>
    <property type="match status" value="2"/>
</dbReference>
<dbReference type="InterPro" id="IPR053214">
    <property type="entry name" value="LysM12-like"/>
</dbReference>
<evidence type="ECO:0000256" key="5">
    <source>
        <dbReference type="PROSITE-ProRule" id="PRU00261"/>
    </source>
</evidence>
<evidence type="ECO:0000256" key="1">
    <source>
        <dbReference type="ARBA" id="ARBA00008682"/>
    </source>
</evidence>
<dbReference type="SUPFAM" id="SSF54556">
    <property type="entry name" value="Chitinase insertion domain"/>
    <property type="match status" value="1"/>
</dbReference>
<dbReference type="PROSITE" id="PS51910">
    <property type="entry name" value="GH18_2"/>
    <property type="match status" value="1"/>
</dbReference>
<evidence type="ECO:0000313" key="10">
    <source>
        <dbReference type="Proteomes" id="UP001055219"/>
    </source>
</evidence>
<evidence type="ECO:0000259" key="8">
    <source>
        <dbReference type="PROSITE" id="PS51910"/>
    </source>
</evidence>
<keyword evidence="3 5" id="KW-0147">Chitin-binding</keyword>
<reference evidence="9" key="2">
    <citation type="submission" date="2022-07" db="EMBL/GenBank/DDBJ databases">
        <authorList>
            <person name="Goncalves M.F.M."/>
            <person name="Hilario S."/>
            <person name="Van De Peer Y."/>
            <person name="Esteves A.C."/>
            <person name="Alves A."/>
        </authorList>
    </citation>
    <scope>NUCLEOTIDE SEQUENCE</scope>
    <source>
        <strain evidence="9">MUM 19.33</strain>
    </source>
</reference>
<dbReference type="PANTHER" id="PTHR47700:SF2">
    <property type="entry name" value="CHITINASE"/>
    <property type="match status" value="1"/>
</dbReference>
<feature type="signal peptide" evidence="6">
    <location>
        <begin position="1"/>
        <end position="21"/>
    </location>
</feature>
<feature type="domain" description="Chitin-binding type-1" evidence="7">
    <location>
        <begin position="118"/>
        <end position="169"/>
    </location>
</feature>
<evidence type="ECO:0000259" key="7">
    <source>
        <dbReference type="PROSITE" id="PS50941"/>
    </source>
</evidence>
<name>A0A9P9Y044_9HYPO</name>
<feature type="domain" description="GH18" evidence="8">
    <location>
        <begin position="184"/>
        <end position="534"/>
    </location>
</feature>
<gene>
    <name evidence="9" type="ORF">J7T54_002479</name>
</gene>
<dbReference type="Proteomes" id="UP001055219">
    <property type="component" value="Unassembled WGS sequence"/>
</dbReference>
<keyword evidence="10" id="KW-1185">Reference proteome</keyword>
<evidence type="ECO:0000256" key="4">
    <source>
        <dbReference type="ARBA" id="ARBA00023026"/>
    </source>
</evidence>
<dbReference type="InterPro" id="IPR036861">
    <property type="entry name" value="Endochitinase-like_sf"/>
</dbReference>
<feature type="disulfide bond" evidence="5">
    <location>
        <begin position="111"/>
        <end position="115"/>
    </location>
</feature>
<comment type="similarity">
    <text evidence="1">Belongs to the glycosyl hydrolase 18 family. Chitinase class V subfamily.</text>
</comment>
<dbReference type="InterPro" id="IPR017853">
    <property type="entry name" value="GH"/>
</dbReference>
<proteinExistence type="inferred from homology"/>
<dbReference type="EC" id="3.2.1.14" evidence="2"/>
<reference evidence="9" key="1">
    <citation type="journal article" date="2021" name="J Fungi (Basel)">
        <title>Genomic and Metabolomic Analyses of the Marine Fungus Emericellopsis cladophorae: Insights into Saltwater Adaptability Mechanisms and Its Biosynthetic Potential.</title>
        <authorList>
            <person name="Goncalves M.F.M."/>
            <person name="Hilario S."/>
            <person name="Van de Peer Y."/>
            <person name="Esteves A.C."/>
            <person name="Alves A."/>
        </authorList>
    </citation>
    <scope>NUCLEOTIDE SEQUENCE</scope>
    <source>
        <strain evidence="9">MUM 19.33</strain>
    </source>
</reference>
<dbReference type="Gene3D" id="3.20.20.80">
    <property type="entry name" value="Glycosidases"/>
    <property type="match status" value="1"/>
</dbReference>
<dbReference type="Pfam" id="PF00704">
    <property type="entry name" value="Glyco_hydro_18"/>
    <property type="match status" value="1"/>
</dbReference>